<dbReference type="PANTHER" id="PTHR11058">
    <property type="entry name" value="NADH-UBIQUINONE OXIDOREDUCTASE CHAIN 3"/>
    <property type="match status" value="1"/>
</dbReference>
<keyword evidence="7 9" id="KW-0472">Membrane</keyword>
<evidence type="ECO:0000313" key="11">
    <source>
        <dbReference type="EMBL" id="QPD06649.1"/>
    </source>
</evidence>
<evidence type="ECO:0000256" key="2">
    <source>
        <dbReference type="ARBA" id="ARBA00008472"/>
    </source>
</evidence>
<proteinExistence type="inferred from homology"/>
<geneLocation type="mitochondrion" evidence="10"/>
<evidence type="ECO:0000256" key="9">
    <source>
        <dbReference type="RuleBase" id="RU003640"/>
    </source>
</evidence>
<keyword evidence="4 9" id="KW-0813">Transport</keyword>
<gene>
    <name evidence="10" type="primary">ND3</name>
</gene>
<dbReference type="Pfam" id="PF00507">
    <property type="entry name" value="Oxidored_q4"/>
    <property type="match status" value="1"/>
</dbReference>
<keyword evidence="9" id="KW-0520">NAD</keyword>
<keyword evidence="9" id="KW-0830">Ubiquinone</keyword>
<reference evidence="10" key="2">
    <citation type="submission" date="2018-01" db="EMBL/GenBank/DDBJ databases">
        <authorList>
            <person name="Gaut B.S."/>
            <person name="Morton B.R."/>
            <person name="Clegg M.T."/>
            <person name="Duvall M.R."/>
        </authorList>
    </citation>
    <scope>NUCLEOTIDE SEQUENCE</scope>
</reference>
<feature type="transmembrane region" description="Helical" evidence="9">
    <location>
        <begin position="84"/>
        <end position="105"/>
    </location>
</feature>
<dbReference type="EMBL" id="MK775558">
    <property type="protein sequence ID" value="QPD06662.1"/>
    <property type="molecule type" value="Genomic_DNA"/>
</dbReference>
<comment type="catalytic activity">
    <reaction evidence="8 9">
        <text>a ubiquinone + NADH + 5 H(+)(in) = a ubiquinol + NAD(+) + 4 H(+)(out)</text>
        <dbReference type="Rhea" id="RHEA:29091"/>
        <dbReference type="Rhea" id="RHEA-COMP:9565"/>
        <dbReference type="Rhea" id="RHEA-COMP:9566"/>
        <dbReference type="ChEBI" id="CHEBI:15378"/>
        <dbReference type="ChEBI" id="CHEBI:16389"/>
        <dbReference type="ChEBI" id="CHEBI:17976"/>
        <dbReference type="ChEBI" id="CHEBI:57540"/>
        <dbReference type="ChEBI" id="CHEBI:57945"/>
        <dbReference type="EC" id="7.1.1.2"/>
    </reaction>
</comment>
<keyword evidence="9" id="KW-0249">Electron transport</keyword>
<dbReference type="EC" id="7.1.1.2" evidence="9"/>
<evidence type="ECO:0000256" key="4">
    <source>
        <dbReference type="ARBA" id="ARBA00022448"/>
    </source>
</evidence>
<protein>
    <recommendedName>
        <fullName evidence="3 9">NADH-ubiquinone oxidoreductase chain 3</fullName>
        <ecNumber evidence="9">7.1.1.2</ecNumber>
    </recommendedName>
</protein>
<evidence type="ECO:0000256" key="7">
    <source>
        <dbReference type="ARBA" id="ARBA00023136"/>
    </source>
</evidence>
<comment type="function">
    <text evidence="9">Core subunit of the mitochondrial membrane respiratory chain NADH dehydrogenase (Complex I) which catalyzes electron transfer from NADH through the respiratory chain, using ubiquinone as an electron acceptor. Essential for the catalytic activity of complex I.</text>
</comment>
<comment type="subcellular location">
    <subcellularLocation>
        <location evidence="1">Membrane</location>
    </subcellularLocation>
    <subcellularLocation>
        <location evidence="9">Mitochondrion membrane</location>
        <topology evidence="9">Multi-pass membrane protein</topology>
    </subcellularLocation>
</comment>
<evidence type="ECO:0000256" key="1">
    <source>
        <dbReference type="ARBA" id="ARBA00004370"/>
    </source>
</evidence>
<dbReference type="RefSeq" id="YP_010043367.1">
    <property type="nucleotide sequence ID" value="NC_054242.1"/>
</dbReference>
<feature type="transmembrane region" description="Helical" evidence="9">
    <location>
        <begin position="6"/>
        <end position="25"/>
    </location>
</feature>
<evidence type="ECO:0000256" key="8">
    <source>
        <dbReference type="ARBA" id="ARBA00049551"/>
    </source>
</evidence>
<feature type="transmembrane region" description="Helical" evidence="9">
    <location>
        <begin position="57"/>
        <end position="78"/>
    </location>
</feature>
<dbReference type="EMBL" id="MK775557">
    <property type="protein sequence ID" value="QPD06649.1"/>
    <property type="molecule type" value="Genomic_DNA"/>
</dbReference>
<dbReference type="GeneID" id="63651053"/>
<evidence type="ECO:0000313" key="12">
    <source>
        <dbReference type="EMBL" id="QPD06662.1"/>
    </source>
</evidence>
<dbReference type="Gene3D" id="1.20.58.1610">
    <property type="entry name" value="NADH:ubiquinone/plastoquinone oxidoreductase, chain 3"/>
    <property type="match status" value="1"/>
</dbReference>
<dbReference type="EMBL" id="MG766134">
    <property type="protein sequence ID" value="AUN88096.1"/>
    <property type="molecule type" value="Genomic_DNA"/>
</dbReference>
<keyword evidence="9" id="KW-1278">Translocase</keyword>
<evidence type="ECO:0000313" key="10">
    <source>
        <dbReference type="EMBL" id="AUN88096.1"/>
    </source>
</evidence>
<dbReference type="InterPro" id="IPR000440">
    <property type="entry name" value="NADH_UbQ/plastoQ_OxRdtase_su3"/>
</dbReference>
<keyword evidence="5 9" id="KW-0812">Transmembrane</keyword>
<reference evidence="11" key="3">
    <citation type="submission" date="2019-04" db="EMBL/GenBank/DDBJ databases">
        <title>No evidence of doubly uniparental inheritance in the Greenshell mussel Perna canaliculus from the complete mitochondrial sequence.</title>
        <authorList>
            <person name="Guo Z."/>
            <person name="Hou X."/>
        </authorList>
    </citation>
    <scope>NUCLEOTIDE SEQUENCE</scope>
    <source>
        <tissue evidence="12">Gonad</tissue>
    </source>
</reference>
<name>A0A2I6RMC6_PERCI</name>
<organism evidence="10">
    <name type="scientific">Perna canaliculus</name>
    <name type="common">Green-lipped mussel</name>
    <dbReference type="NCBI Taxonomy" id="38949"/>
    <lineage>
        <taxon>Eukaryota</taxon>
        <taxon>Metazoa</taxon>
        <taxon>Spiralia</taxon>
        <taxon>Lophotrochozoa</taxon>
        <taxon>Mollusca</taxon>
        <taxon>Bivalvia</taxon>
        <taxon>Autobranchia</taxon>
        <taxon>Pteriomorphia</taxon>
        <taxon>Mytilida</taxon>
        <taxon>Mytiloidea</taxon>
        <taxon>Mytilidae</taxon>
        <taxon>Mytilinae</taxon>
        <taxon>Perna</taxon>
    </lineage>
</organism>
<evidence type="ECO:0000256" key="3">
    <source>
        <dbReference type="ARBA" id="ARBA00021007"/>
    </source>
</evidence>
<keyword evidence="9" id="KW-0679">Respiratory chain</keyword>
<reference evidence="10" key="1">
    <citation type="journal article" date="2018" name="Mitochondrial DNA Part B Resour">
        <title>Complete mitochondrial genome of the green-lipped mussel, Perna canaliculus (Mollusca: Mytiloidea), from long nanopore sequencing reads.</title>
        <authorList>
            <person name="Ranjard L."/>
            <person name="Wong T.K.F."/>
            <person name="Kuelheim C."/>
            <person name="Rodrigo A.G."/>
            <person name="Ragg N.L.C."/>
            <person name="Patel S."/>
            <person name="Dunphy B.J."/>
        </authorList>
    </citation>
    <scope>NUCLEOTIDE SEQUENCE</scope>
</reference>
<dbReference type="CTD" id="4537"/>
<dbReference type="AlphaFoldDB" id="A0A2I6RMC6"/>
<dbReference type="PANTHER" id="PTHR11058:SF9">
    <property type="entry name" value="NADH-UBIQUINONE OXIDOREDUCTASE CHAIN 3"/>
    <property type="match status" value="1"/>
</dbReference>
<dbReference type="GO" id="GO:0008137">
    <property type="term" value="F:NADH dehydrogenase (ubiquinone) activity"/>
    <property type="evidence" value="ECO:0007669"/>
    <property type="project" value="UniProtKB-UniRule"/>
</dbReference>
<dbReference type="GO" id="GO:0030964">
    <property type="term" value="C:NADH dehydrogenase complex"/>
    <property type="evidence" value="ECO:0007669"/>
    <property type="project" value="TreeGrafter"/>
</dbReference>
<comment type="similarity">
    <text evidence="2 9">Belongs to the complex I subunit 3 family.</text>
</comment>
<keyword evidence="9 10" id="KW-0496">Mitochondrion</keyword>
<dbReference type="GO" id="GO:0031966">
    <property type="term" value="C:mitochondrial membrane"/>
    <property type="evidence" value="ECO:0007669"/>
    <property type="project" value="UniProtKB-SubCell"/>
</dbReference>
<keyword evidence="6 9" id="KW-1133">Transmembrane helix</keyword>
<sequence length="117" mass="13301">MIECLTLVLFLIALSLILMLVTALLSEKSFESREKSSPYECGFDPILSARSSFSLRFFLLAVLFVVFDVELSLLMPVVTSLMSGFNYISLVSCFLFLVILFLGIYHEWREGSLNWVV</sequence>
<dbReference type="InterPro" id="IPR038430">
    <property type="entry name" value="NDAH_ubi_oxred_su3_sf"/>
</dbReference>
<accession>A0A2I6RMC6</accession>
<evidence type="ECO:0000256" key="5">
    <source>
        <dbReference type="ARBA" id="ARBA00022692"/>
    </source>
</evidence>
<evidence type="ECO:0000256" key="6">
    <source>
        <dbReference type="ARBA" id="ARBA00022989"/>
    </source>
</evidence>